<name>A0A5P8WGU2_9NOSO</name>
<feature type="compositionally biased region" description="Polar residues" evidence="1">
    <location>
        <begin position="7"/>
        <end position="23"/>
    </location>
</feature>
<evidence type="ECO:0000313" key="3">
    <source>
        <dbReference type="Proteomes" id="UP000326678"/>
    </source>
</evidence>
<protein>
    <submittedName>
        <fullName evidence="2">Uncharacterized protein</fullName>
    </submittedName>
</protein>
<dbReference type="EMBL" id="CP045227">
    <property type="protein sequence ID" value="QFS51029.1"/>
    <property type="molecule type" value="Genomic_DNA"/>
</dbReference>
<proteinExistence type="predicted"/>
<gene>
    <name evidence="2" type="ORF">GXM_08523</name>
</gene>
<evidence type="ECO:0000256" key="1">
    <source>
        <dbReference type="SAM" id="MobiDB-lite"/>
    </source>
</evidence>
<organism evidence="2 3">
    <name type="scientific">Nostoc sphaeroides CCNUC1</name>
    <dbReference type="NCBI Taxonomy" id="2653204"/>
    <lineage>
        <taxon>Bacteria</taxon>
        <taxon>Bacillati</taxon>
        <taxon>Cyanobacteriota</taxon>
        <taxon>Cyanophyceae</taxon>
        <taxon>Nostocales</taxon>
        <taxon>Nostocaceae</taxon>
        <taxon>Nostoc</taxon>
    </lineage>
</organism>
<reference evidence="2 3" key="1">
    <citation type="submission" date="2019-10" db="EMBL/GenBank/DDBJ databases">
        <title>Genomic and transcriptomic insights into the perfect genentic adaptation of a filamentous nitrogen-fixing cyanobacterium to rice fields.</title>
        <authorList>
            <person name="Chen Z."/>
        </authorList>
    </citation>
    <scope>NUCLEOTIDE SEQUENCE [LARGE SCALE GENOMIC DNA]</scope>
    <source>
        <strain evidence="2">CCNUC1</strain>
    </source>
</reference>
<feature type="region of interest" description="Disordered" evidence="1">
    <location>
        <begin position="1"/>
        <end position="40"/>
    </location>
</feature>
<accession>A0A5P8WGU2</accession>
<sequence length="40" mass="4528">MEFPRLQRSSQASQSYKLKNNSAIADANISKQAHEKPQPQ</sequence>
<evidence type="ECO:0000313" key="2">
    <source>
        <dbReference type="EMBL" id="QFS51029.1"/>
    </source>
</evidence>
<dbReference type="AlphaFoldDB" id="A0A5P8WGU2"/>
<dbReference type="Proteomes" id="UP000326678">
    <property type="component" value="Chromosome Gxm2"/>
</dbReference>
<dbReference type="KEGG" id="nsh:GXM_08523"/>
<keyword evidence="3" id="KW-1185">Reference proteome</keyword>